<evidence type="ECO:0000259" key="2">
    <source>
        <dbReference type="Pfam" id="PF18932"/>
    </source>
</evidence>
<evidence type="ECO:0000313" key="3">
    <source>
        <dbReference type="EMBL" id="KKK86129.1"/>
    </source>
</evidence>
<feature type="region of interest" description="Disordered" evidence="1">
    <location>
        <begin position="1"/>
        <end position="26"/>
    </location>
</feature>
<gene>
    <name evidence="3" type="ORF">LCGC14_2766350</name>
</gene>
<reference evidence="3" key="1">
    <citation type="journal article" date="2015" name="Nature">
        <title>Complex archaea that bridge the gap between prokaryotes and eukaryotes.</title>
        <authorList>
            <person name="Spang A."/>
            <person name="Saw J.H."/>
            <person name="Jorgensen S.L."/>
            <person name="Zaremba-Niedzwiedzka K."/>
            <person name="Martijn J."/>
            <person name="Lind A.E."/>
            <person name="van Eijk R."/>
            <person name="Schleper C."/>
            <person name="Guy L."/>
            <person name="Ettema T.J."/>
        </authorList>
    </citation>
    <scope>NUCLEOTIDE SEQUENCE</scope>
</reference>
<feature type="compositionally biased region" description="Basic and acidic residues" evidence="1">
    <location>
        <begin position="1"/>
        <end position="10"/>
    </location>
</feature>
<evidence type="ECO:0000256" key="1">
    <source>
        <dbReference type="SAM" id="MobiDB-lite"/>
    </source>
</evidence>
<dbReference type="Pfam" id="PF18932">
    <property type="entry name" value="DUF5681"/>
    <property type="match status" value="1"/>
</dbReference>
<protein>
    <recommendedName>
        <fullName evidence="2">DUF5681 domain-containing protein</fullName>
    </recommendedName>
</protein>
<feature type="domain" description="DUF5681" evidence="2">
    <location>
        <begin position="17"/>
        <end position="74"/>
    </location>
</feature>
<dbReference type="EMBL" id="LAZR01050992">
    <property type="protein sequence ID" value="KKK86129.1"/>
    <property type="molecule type" value="Genomic_DNA"/>
</dbReference>
<name>A0A0F9B649_9ZZZZ</name>
<organism evidence="3">
    <name type="scientific">marine sediment metagenome</name>
    <dbReference type="NCBI Taxonomy" id="412755"/>
    <lineage>
        <taxon>unclassified sequences</taxon>
        <taxon>metagenomes</taxon>
        <taxon>ecological metagenomes</taxon>
    </lineage>
</organism>
<accession>A0A0F9B649</accession>
<dbReference type="InterPro" id="IPR043736">
    <property type="entry name" value="DUF5681"/>
</dbReference>
<dbReference type="AlphaFoldDB" id="A0A0F9B649"/>
<proteinExistence type="predicted"/>
<comment type="caution">
    <text evidence="3">The sequence shown here is derived from an EMBL/GenBank/DDBJ whole genome shotgun (WGS) entry which is preliminary data.</text>
</comment>
<sequence length="119" mass="13373">MKQETNREISNKNLAPRWVKGESGNLQGRKPNSVTTLLKASDELTTKQIADKIIDLAIKGDLSAIKEFIDRTDGKVLDKHLSVTVSITPERLQDAQERLRIAEADTMALLEEYPGRKEE</sequence>